<sequence length="549" mass="60538">MWSFFARDPAKDFGYEVGELVPGLEDKSIWQLHKGKKKVSGQEVSIFVFELKGGNDVLLDTAKASVKRLKTLRHPNILQYIDSLETEKVVYLVTEYVEPLNQHLELSQTEEEKRLAVSWGLFQVAQTELLCSLAFLLRSCHCHCYDAVPAVLCTTAALRCLTSPGYSMKKGLGFLTIDCGLSHNNICLTSVFVDKAGEWKIGGVDYMCPATEAPPAKTLPSLDRYNPPELSGPSSGRAKPGPKWARDSWGLGCLIWEAFNGPLPKASALESPGKIPKPLSSAYSQLTNSTCNSRPSPNDIVTRCRSAGGFLKNSFVDTMLFIEEIQIKDSTAKNRFFAGLPAMMDNFPPNVCKYKILPQLINSFEFGDAGSSVLTPLFKRCQMAPTASSTASTAPTKTPTKRGRYSAIIREVESGRSQAEVAREFKISKQTVTDYIRNKTKIKKAAEKSTGSRQKNVSKGSHPKLEEALHTWLNATVAKRVPPDSESDSEDDAPAIVRPSNAELTQALMVLSSVFSDRTTLAEMQNDLIARRRNTVQQTIDRFLEPLGV</sequence>
<evidence type="ECO:0000313" key="2">
    <source>
        <dbReference type="Proteomes" id="UP000805193"/>
    </source>
</evidence>
<gene>
    <name evidence="1" type="ORF">HPB47_011549</name>
</gene>
<proteinExistence type="predicted"/>
<comment type="caution">
    <text evidence="1">The sequence shown here is derived from an EMBL/GenBank/DDBJ whole genome shotgun (WGS) entry which is preliminary data.</text>
</comment>
<evidence type="ECO:0000313" key="1">
    <source>
        <dbReference type="EMBL" id="KAG0411321.1"/>
    </source>
</evidence>
<accession>A0AC60NW01</accession>
<dbReference type="EMBL" id="JABSTQ010011440">
    <property type="protein sequence ID" value="KAG0411321.1"/>
    <property type="molecule type" value="Genomic_DNA"/>
</dbReference>
<dbReference type="Proteomes" id="UP000805193">
    <property type="component" value="Unassembled WGS sequence"/>
</dbReference>
<reference evidence="1 2" key="1">
    <citation type="journal article" date="2020" name="Cell">
        <title>Large-Scale Comparative Analyses of Tick Genomes Elucidate Their Genetic Diversity and Vector Capacities.</title>
        <authorList>
            <consortium name="Tick Genome and Microbiome Consortium (TIGMIC)"/>
            <person name="Jia N."/>
            <person name="Wang J."/>
            <person name="Shi W."/>
            <person name="Du L."/>
            <person name="Sun Y."/>
            <person name="Zhan W."/>
            <person name="Jiang J.F."/>
            <person name="Wang Q."/>
            <person name="Zhang B."/>
            <person name="Ji P."/>
            <person name="Bell-Sakyi L."/>
            <person name="Cui X.M."/>
            <person name="Yuan T.T."/>
            <person name="Jiang B.G."/>
            <person name="Yang W.F."/>
            <person name="Lam T.T."/>
            <person name="Chang Q.C."/>
            <person name="Ding S.J."/>
            <person name="Wang X.J."/>
            <person name="Zhu J.G."/>
            <person name="Ruan X.D."/>
            <person name="Zhao L."/>
            <person name="Wei J.T."/>
            <person name="Ye R.Z."/>
            <person name="Que T.C."/>
            <person name="Du C.H."/>
            <person name="Zhou Y.H."/>
            <person name="Cheng J.X."/>
            <person name="Dai P.F."/>
            <person name="Guo W.B."/>
            <person name="Han X.H."/>
            <person name="Huang E.J."/>
            <person name="Li L.F."/>
            <person name="Wei W."/>
            <person name="Gao Y.C."/>
            <person name="Liu J.Z."/>
            <person name="Shao H.Z."/>
            <person name="Wang X."/>
            <person name="Wang C.C."/>
            <person name="Yang T.C."/>
            <person name="Huo Q.B."/>
            <person name="Li W."/>
            <person name="Chen H.Y."/>
            <person name="Chen S.E."/>
            <person name="Zhou L.G."/>
            <person name="Ni X.B."/>
            <person name="Tian J.H."/>
            <person name="Sheng Y."/>
            <person name="Liu T."/>
            <person name="Pan Y.S."/>
            <person name="Xia L.Y."/>
            <person name="Li J."/>
            <person name="Zhao F."/>
            <person name="Cao W.C."/>
        </authorList>
    </citation>
    <scope>NUCLEOTIDE SEQUENCE [LARGE SCALE GENOMIC DNA]</scope>
    <source>
        <strain evidence="1">Iper-2018</strain>
    </source>
</reference>
<keyword evidence="2" id="KW-1185">Reference proteome</keyword>
<protein>
    <submittedName>
        <fullName evidence="1">Uncharacterized protein</fullName>
    </submittedName>
</protein>
<name>A0AC60NW01_IXOPE</name>
<organism evidence="1 2">
    <name type="scientific">Ixodes persulcatus</name>
    <name type="common">Taiga tick</name>
    <dbReference type="NCBI Taxonomy" id="34615"/>
    <lineage>
        <taxon>Eukaryota</taxon>
        <taxon>Metazoa</taxon>
        <taxon>Ecdysozoa</taxon>
        <taxon>Arthropoda</taxon>
        <taxon>Chelicerata</taxon>
        <taxon>Arachnida</taxon>
        <taxon>Acari</taxon>
        <taxon>Parasitiformes</taxon>
        <taxon>Ixodida</taxon>
        <taxon>Ixodoidea</taxon>
        <taxon>Ixodidae</taxon>
        <taxon>Ixodinae</taxon>
        <taxon>Ixodes</taxon>
    </lineage>
</organism>